<evidence type="ECO:0000313" key="2">
    <source>
        <dbReference type="Proteomes" id="UP001222027"/>
    </source>
</evidence>
<organism evidence="1 2">
    <name type="scientific">Ensete ventricosum</name>
    <name type="common">Abyssinian banana</name>
    <name type="synonym">Musa ensete</name>
    <dbReference type="NCBI Taxonomy" id="4639"/>
    <lineage>
        <taxon>Eukaryota</taxon>
        <taxon>Viridiplantae</taxon>
        <taxon>Streptophyta</taxon>
        <taxon>Embryophyta</taxon>
        <taxon>Tracheophyta</taxon>
        <taxon>Spermatophyta</taxon>
        <taxon>Magnoliopsida</taxon>
        <taxon>Liliopsida</taxon>
        <taxon>Zingiberales</taxon>
        <taxon>Musaceae</taxon>
        <taxon>Ensete</taxon>
    </lineage>
</organism>
<dbReference type="EMBL" id="JAQQAF010000005">
    <property type="protein sequence ID" value="KAJ8485315.1"/>
    <property type="molecule type" value="Genomic_DNA"/>
</dbReference>
<evidence type="ECO:0000313" key="1">
    <source>
        <dbReference type="EMBL" id="KAJ8485315.1"/>
    </source>
</evidence>
<protein>
    <submittedName>
        <fullName evidence="1">Uncharacterized protein</fullName>
    </submittedName>
</protein>
<dbReference type="AlphaFoldDB" id="A0AAV8QUI1"/>
<reference evidence="1 2" key="1">
    <citation type="submission" date="2022-12" db="EMBL/GenBank/DDBJ databases">
        <title>Chromosome-scale assembly of the Ensete ventricosum genome.</title>
        <authorList>
            <person name="Dussert Y."/>
            <person name="Stocks J."/>
            <person name="Wendawek A."/>
            <person name="Woldeyes F."/>
            <person name="Nichols R.A."/>
            <person name="Borrell J.S."/>
        </authorList>
    </citation>
    <scope>NUCLEOTIDE SEQUENCE [LARGE SCALE GENOMIC DNA]</scope>
    <source>
        <strain evidence="2">cv. Maze</strain>
        <tissue evidence="1">Seeds</tissue>
    </source>
</reference>
<keyword evidence="2" id="KW-1185">Reference proteome</keyword>
<proteinExistence type="predicted"/>
<gene>
    <name evidence="1" type="ORF">OPV22_017800</name>
</gene>
<accession>A0AAV8QUI1</accession>
<dbReference type="Proteomes" id="UP001222027">
    <property type="component" value="Unassembled WGS sequence"/>
</dbReference>
<comment type="caution">
    <text evidence="1">The sequence shown here is derived from an EMBL/GenBank/DDBJ whole genome shotgun (WGS) entry which is preliminary data.</text>
</comment>
<name>A0AAV8QUI1_ENSVE</name>
<sequence>MSGSASFGFVRGLPPPLGLRRAAVVASPAHVEAGNGIGLVLRVTMNRELCDHYVGDVIAVTWTYGCEIRKARGSTYTVYEICPRK</sequence>